<dbReference type="SUPFAM" id="SSF81301">
    <property type="entry name" value="Nucleotidyltransferase"/>
    <property type="match status" value="1"/>
</dbReference>
<evidence type="ECO:0000256" key="6">
    <source>
        <dbReference type="ARBA" id="ARBA00022705"/>
    </source>
</evidence>
<keyword evidence="6" id="KW-0235">DNA replication</keyword>
<comment type="function">
    <text evidence="9">DNA polymerase that functions in several pathways of DNA repair. Involved in base excision repair (BER) responsible for repair of lesions that give rise to abasic (AP) sites in DNA. Also contributes to DNA double-strand break repair by non-homologous end joining and homologous recombination. Has both template-dependent and template-independent (terminal transferase) DNA polymerase activities. Has also a 5'-deoxyribose-5-phosphate lyase (dRP lyase) activity.</text>
</comment>
<dbReference type="AlphaFoldDB" id="A0A9D4FUK6"/>
<protein>
    <recommendedName>
        <fullName evidence="9">DNA polymerase</fullName>
        <ecNumber evidence="9">2.7.7.7</ecNumber>
    </recommendedName>
</protein>
<dbReference type="InterPro" id="IPR002008">
    <property type="entry name" value="DNA_pol_X_beta-like"/>
</dbReference>
<reference evidence="12" key="1">
    <citation type="journal article" date="2019" name="bioRxiv">
        <title>The Genome of the Zebra Mussel, Dreissena polymorpha: A Resource for Invasive Species Research.</title>
        <authorList>
            <person name="McCartney M.A."/>
            <person name="Auch B."/>
            <person name="Kono T."/>
            <person name="Mallez S."/>
            <person name="Zhang Y."/>
            <person name="Obille A."/>
            <person name="Becker A."/>
            <person name="Abrahante J.E."/>
            <person name="Garbe J."/>
            <person name="Badalamenti J.P."/>
            <person name="Herman A."/>
            <person name="Mangelson H."/>
            <person name="Liachko I."/>
            <person name="Sullivan S."/>
            <person name="Sone E.D."/>
            <person name="Koren S."/>
            <person name="Silverstein K.A.T."/>
            <person name="Beckman K.B."/>
            <person name="Gohl D.M."/>
        </authorList>
    </citation>
    <scope>NUCLEOTIDE SEQUENCE</scope>
    <source>
        <strain evidence="12">Duluth1</strain>
        <tissue evidence="12">Whole animal</tissue>
    </source>
</reference>
<evidence type="ECO:0000256" key="8">
    <source>
        <dbReference type="ARBA" id="ARBA00023242"/>
    </source>
</evidence>
<evidence type="ECO:0000256" key="1">
    <source>
        <dbReference type="ARBA" id="ARBA00004123"/>
    </source>
</evidence>
<comment type="subcellular location">
    <subcellularLocation>
        <location evidence="1 9">Nucleus</location>
    </subcellularLocation>
</comment>
<keyword evidence="5 9" id="KW-0548">Nucleotidyltransferase</keyword>
<name>A0A9D4FUK6_DREPO</name>
<evidence type="ECO:0000256" key="9">
    <source>
        <dbReference type="RuleBase" id="RU366014"/>
    </source>
</evidence>
<evidence type="ECO:0000259" key="10">
    <source>
        <dbReference type="Pfam" id="PF10391"/>
    </source>
</evidence>
<dbReference type="Gene3D" id="1.10.150.20">
    <property type="entry name" value="5' to 3' exonuclease, C-terminal subdomain"/>
    <property type="match status" value="1"/>
</dbReference>
<dbReference type="InterPro" id="IPR028207">
    <property type="entry name" value="DNA_pol_B_palm_palm"/>
</dbReference>
<organism evidence="12 13">
    <name type="scientific">Dreissena polymorpha</name>
    <name type="common">Zebra mussel</name>
    <name type="synonym">Mytilus polymorpha</name>
    <dbReference type="NCBI Taxonomy" id="45954"/>
    <lineage>
        <taxon>Eukaryota</taxon>
        <taxon>Metazoa</taxon>
        <taxon>Spiralia</taxon>
        <taxon>Lophotrochozoa</taxon>
        <taxon>Mollusca</taxon>
        <taxon>Bivalvia</taxon>
        <taxon>Autobranchia</taxon>
        <taxon>Heteroconchia</taxon>
        <taxon>Euheterodonta</taxon>
        <taxon>Imparidentia</taxon>
        <taxon>Neoheterodontei</taxon>
        <taxon>Myida</taxon>
        <taxon>Dreissenoidea</taxon>
        <taxon>Dreissenidae</taxon>
        <taxon>Dreissena</taxon>
    </lineage>
</organism>
<dbReference type="SUPFAM" id="SSF81585">
    <property type="entry name" value="PsbU/PolX domain-like"/>
    <property type="match status" value="1"/>
</dbReference>
<dbReference type="Pfam" id="PF14792">
    <property type="entry name" value="DNA_pol_B_palm"/>
    <property type="match status" value="1"/>
</dbReference>
<keyword evidence="9" id="KW-0239">DNA-directed DNA polymerase</keyword>
<dbReference type="InterPro" id="IPR018944">
    <property type="entry name" value="DNA_pol_lambd_fingers_domain"/>
</dbReference>
<dbReference type="Pfam" id="PF10391">
    <property type="entry name" value="DNA_pol_lambd_f"/>
    <property type="match status" value="1"/>
</dbReference>
<evidence type="ECO:0000256" key="5">
    <source>
        <dbReference type="ARBA" id="ARBA00022695"/>
    </source>
</evidence>
<evidence type="ECO:0000256" key="2">
    <source>
        <dbReference type="ARBA" id="ARBA00008323"/>
    </source>
</evidence>
<dbReference type="PRINTS" id="PR00870">
    <property type="entry name" value="DNAPOLXBETA"/>
</dbReference>
<evidence type="ECO:0000313" key="12">
    <source>
        <dbReference type="EMBL" id="KAH3802875.1"/>
    </source>
</evidence>
<keyword evidence="8 9" id="KW-0539">Nucleus</keyword>
<accession>A0A9D4FUK6</accession>
<keyword evidence="3" id="KW-0237">DNA synthesis</keyword>
<sequence length="143" mass="16241">MGDCRKWRSTEFKSSEEIRVIEMFKDVWGAGPHTARTWYQQGLRTLEDLRTKTNLTHQQNVGLRCYHDFLDRMPRAEAAEIEKVMVEAAESLQEGVLAQACGSYRRGKATCGDVDVQVTYPDGKSHRGLFGKLLAKLKKDGMC</sequence>
<dbReference type="InterPro" id="IPR022312">
    <property type="entry name" value="DNA_pol_X"/>
</dbReference>
<dbReference type="FunFam" id="1.10.150.20:FF:000010">
    <property type="entry name" value="DNA polymerase lambda"/>
    <property type="match status" value="1"/>
</dbReference>
<keyword evidence="13" id="KW-1185">Reference proteome</keyword>
<proteinExistence type="inferred from homology"/>
<comment type="caution">
    <text evidence="12">The sequence shown here is derived from an EMBL/GenBank/DDBJ whole genome shotgun (WGS) entry which is preliminary data.</text>
</comment>
<dbReference type="GO" id="GO:0005634">
    <property type="term" value="C:nucleus"/>
    <property type="evidence" value="ECO:0007669"/>
    <property type="project" value="UniProtKB-SubCell"/>
</dbReference>
<feature type="domain" description="DNA polymerase beta palm" evidence="11">
    <location>
        <begin position="72"/>
        <end position="142"/>
    </location>
</feature>
<gene>
    <name evidence="12" type="ORF">DPMN_156571</name>
</gene>
<evidence type="ECO:0000256" key="7">
    <source>
        <dbReference type="ARBA" id="ARBA00022723"/>
    </source>
</evidence>
<keyword evidence="7" id="KW-0479">Metal-binding</keyword>
<keyword evidence="4 9" id="KW-0808">Transferase</keyword>
<comment type="similarity">
    <text evidence="2 9">Belongs to the DNA polymerase type-X family.</text>
</comment>
<dbReference type="GO" id="GO:0046872">
    <property type="term" value="F:metal ion binding"/>
    <property type="evidence" value="ECO:0007669"/>
    <property type="project" value="UniProtKB-UniRule"/>
</dbReference>
<reference evidence="12" key="2">
    <citation type="submission" date="2020-11" db="EMBL/GenBank/DDBJ databases">
        <authorList>
            <person name="McCartney M.A."/>
            <person name="Auch B."/>
            <person name="Kono T."/>
            <person name="Mallez S."/>
            <person name="Becker A."/>
            <person name="Gohl D.M."/>
            <person name="Silverstein K.A.T."/>
            <person name="Koren S."/>
            <person name="Bechman K.B."/>
            <person name="Herman A."/>
            <person name="Abrahante J.E."/>
            <person name="Garbe J."/>
        </authorList>
    </citation>
    <scope>NUCLEOTIDE SEQUENCE</scope>
    <source>
        <strain evidence="12">Duluth1</strain>
        <tissue evidence="12">Whole animal</tissue>
    </source>
</reference>
<dbReference type="InterPro" id="IPR043519">
    <property type="entry name" value="NT_sf"/>
</dbReference>
<dbReference type="PANTHER" id="PTHR11276">
    <property type="entry name" value="DNA POLYMERASE TYPE-X FAMILY MEMBER"/>
    <property type="match status" value="1"/>
</dbReference>
<dbReference type="GO" id="GO:0006303">
    <property type="term" value="P:double-strand break repair via nonhomologous end joining"/>
    <property type="evidence" value="ECO:0007669"/>
    <property type="project" value="TreeGrafter"/>
</dbReference>
<dbReference type="EC" id="2.7.7.7" evidence="9"/>
<dbReference type="PANTHER" id="PTHR11276:SF28">
    <property type="entry name" value="DNA POLYMERASE LAMBDA"/>
    <property type="match status" value="1"/>
</dbReference>
<dbReference type="GO" id="GO:0003677">
    <property type="term" value="F:DNA binding"/>
    <property type="evidence" value="ECO:0007669"/>
    <property type="project" value="UniProtKB-UniRule"/>
</dbReference>
<feature type="domain" description="DNA polymerase lambda fingers" evidence="10">
    <location>
        <begin position="23"/>
        <end position="69"/>
    </location>
</feature>
<dbReference type="Gene3D" id="3.30.460.10">
    <property type="entry name" value="Beta Polymerase, domain 2"/>
    <property type="match status" value="1"/>
</dbReference>
<evidence type="ECO:0000256" key="3">
    <source>
        <dbReference type="ARBA" id="ARBA00022634"/>
    </source>
</evidence>
<evidence type="ECO:0000313" key="13">
    <source>
        <dbReference type="Proteomes" id="UP000828390"/>
    </source>
</evidence>
<dbReference type="Proteomes" id="UP000828390">
    <property type="component" value="Unassembled WGS sequence"/>
</dbReference>
<dbReference type="EMBL" id="JAIWYP010000007">
    <property type="protein sequence ID" value="KAH3802875.1"/>
    <property type="molecule type" value="Genomic_DNA"/>
</dbReference>
<evidence type="ECO:0000256" key="4">
    <source>
        <dbReference type="ARBA" id="ARBA00022679"/>
    </source>
</evidence>
<dbReference type="GO" id="GO:0003887">
    <property type="term" value="F:DNA-directed DNA polymerase activity"/>
    <property type="evidence" value="ECO:0007669"/>
    <property type="project" value="UniProtKB-UniRule"/>
</dbReference>
<keyword evidence="9" id="KW-0227">DNA damage</keyword>
<keyword evidence="9" id="KW-0234">DNA repair</keyword>
<evidence type="ECO:0000259" key="11">
    <source>
        <dbReference type="Pfam" id="PF14792"/>
    </source>
</evidence>
<dbReference type="PRINTS" id="PR00869">
    <property type="entry name" value="DNAPOLX"/>
</dbReference>
<comment type="catalytic activity">
    <reaction evidence="9">
        <text>DNA(n) + a 2'-deoxyribonucleoside 5'-triphosphate = DNA(n+1) + diphosphate</text>
        <dbReference type="Rhea" id="RHEA:22508"/>
        <dbReference type="Rhea" id="RHEA-COMP:17339"/>
        <dbReference type="Rhea" id="RHEA-COMP:17340"/>
        <dbReference type="ChEBI" id="CHEBI:33019"/>
        <dbReference type="ChEBI" id="CHEBI:61560"/>
        <dbReference type="ChEBI" id="CHEBI:173112"/>
        <dbReference type="EC" id="2.7.7.7"/>
    </reaction>
</comment>